<keyword evidence="3" id="KW-1185">Reference proteome</keyword>
<reference evidence="2" key="1">
    <citation type="submission" date="2020-06" db="EMBL/GenBank/DDBJ databases">
        <title>Analysis procedures for assessing recovery of high quality, complete, closed genomes from Nanopore long read metagenome sequencing.</title>
        <authorList>
            <person name="Bessarab I."/>
            <person name="Arumugam K."/>
            <person name="Haryono M."/>
            <person name="Liu X."/>
            <person name="Roy S."/>
            <person name="Zuniga-Montanez R.E."/>
            <person name="Qiu G."/>
            <person name="Drautz-Moses D.I."/>
            <person name="Law Y.Y."/>
            <person name="Wuertz S."/>
            <person name="Lauro F.M."/>
            <person name="Huson D.H."/>
            <person name="Williams R.B."/>
        </authorList>
    </citation>
    <scope>NUCLEOTIDE SEQUENCE [LARGE SCALE GENOMIC DNA]</scope>
    <source>
        <strain evidence="2">SSD2</strain>
    </source>
</reference>
<evidence type="ECO:0000256" key="1">
    <source>
        <dbReference type="SAM" id="Phobius"/>
    </source>
</evidence>
<accession>A0A7L6AVW0</accession>
<feature type="transmembrane region" description="Helical" evidence="1">
    <location>
        <begin position="115"/>
        <end position="134"/>
    </location>
</feature>
<proteinExistence type="predicted"/>
<sequence length="144" mass="16207">MIYRSSESQIFVERYTPDFGSSLPEPKISSRGGTVGYPLTLEQMQNLSNTTLIRYCKHYEGYGDMDDSHPADYLRGGQGQVQHLLSEATAYDPERYLKLIPCSYPVNWMSDMLKILFMALPVISAIVLAMSSQLRENSSGKSPK</sequence>
<dbReference type="KEGG" id="this:HZT40_18485"/>
<dbReference type="Proteomes" id="UP000510621">
    <property type="component" value="Chromosome"/>
</dbReference>
<evidence type="ECO:0000313" key="3">
    <source>
        <dbReference type="Proteomes" id="UP000510621"/>
    </source>
</evidence>
<keyword evidence="1" id="KW-0812">Transmembrane</keyword>
<evidence type="ECO:0000313" key="2">
    <source>
        <dbReference type="EMBL" id="QLQ33251.1"/>
    </source>
</evidence>
<dbReference type="EMBL" id="CP059265">
    <property type="protein sequence ID" value="QLQ33251.1"/>
    <property type="molecule type" value="Genomic_DNA"/>
</dbReference>
<keyword evidence="1" id="KW-1133">Transmembrane helix</keyword>
<name>A0A7L6AVW0_9GAMM</name>
<organism evidence="2 3">
    <name type="scientific">Candidatus Thiothrix singaporensis</name>
    <dbReference type="NCBI Taxonomy" id="2799669"/>
    <lineage>
        <taxon>Bacteria</taxon>
        <taxon>Pseudomonadati</taxon>
        <taxon>Pseudomonadota</taxon>
        <taxon>Gammaproteobacteria</taxon>
        <taxon>Thiotrichales</taxon>
        <taxon>Thiotrichaceae</taxon>
        <taxon>Thiothrix</taxon>
    </lineage>
</organism>
<protein>
    <submittedName>
        <fullName evidence="2">Uncharacterized protein</fullName>
    </submittedName>
</protein>
<keyword evidence="1" id="KW-0472">Membrane</keyword>
<dbReference type="AlphaFoldDB" id="A0A7L6AVW0"/>
<gene>
    <name evidence="2" type="ORF">HZT40_18485</name>
</gene>